<name>A0A4Q0AJ12_9BACT</name>
<keyword evidence="3" id="KW-1185">Reference proteome</keyword>
<keyword evidence="1" id="KW-0812">Transmembrane</keyword>
<keyword evidence="1" id="KW-1133">Transmembrane helix</keyword>
<feature type="transmembrane region" description="Helical" evidence="1">
    <location>
        <begin position="23"/>
        <end position="46"/>
    </location>
</feature>
<evidence type="ECO:0000313" key="2">
    <source>
        <dbReference type="EMBL" id="RWZ79519.1"/>
    </source>
</evidence>
<accession>A0A4Q0AJ12</accession>
<dbReference type="InterPro" id="IPR007445">
    <property type="entry name" value="PilO"/>
</dbReference>
<dbReference type="Proteomes" id="UP000289269">
    <property type="component" value="Unassembled WGS sequence"/>
</dbReference>
<reference evidence="2" key="1">
    <citation type="submission" date="2019-01" db="EMBL/GenBank/DDBJ databases">
        <title>Genomic signatures and co-occurrence patterns of the ultra-small Saccharimodia (Patescibacteria phylum) suggest a symbiotic lifestyle.</title>
        <authorList>
            <person name="Lemos L."/>
            <person name="Medeiros J."/>
            <person name="Andreote F."/>
            <person name="Fernandes G."/>
            <person name="Varani A."/>
            <person name="Oliveira G."/>
            <person name="Pylro V."/>
        </authorList>
    </citation>
    <scope>NUCLEOTIDE SEQUENCE [LARGE SCALE GENOMIC DNA]</scope>
    <source>
        <strain evidence="2">AMD01</strain>
    </source>
</reference>
<dbReference type="AlphaFoldDB" id="A0A4Q0AJ12"/>
<dbReference type="Pfam" id="PF04350">
    <property type="entry name" value="PilO"/>
    <property type="match status" value="1"/>
</dbReference>
<dbReference type="InterPro" id="IPR014717">
    <property type="entry name" value="Transl_elong_EF1B/ribsomal_bS6"/>
</dbReference>
<evidence type="ECO:0000313" key="3">
    <source>
        <dbReference type="Proteomes" id="UP000289269"/>
    </source>
</evidence>
<dbReference type="Gene3D" id="3.30.70.60">
    <property type="match status" value="1"/>
</dbReference>
<dbReference type="GO" id="GO:0043683">
    <property type="term" value="P:type IV pilus assembly"/>
    <property type="evidence" value="ECO:0007669"/>
    <property type="project" value="InterPro"/>
</dbReference>
<protein>
    <submittedName>
        <fullName evidence="2">Uncharacterized protein</fullName>
    </submittedName>
</protein>
<gene>
    <name evidence="2" type="ORF">EOT04_01245</name>
</gene>
<dbReference type="EMBL" id="SCKW01000008">
    <property type="protein sequence ID" value="RWZ79519.1"/>
    <property type="molecule type" value="Genomic_DNA"/>
</dbReference>
<evidence type="ECO:0000256" key="1">
    <source>
        <dbReference type="SAM" id="Phobius"/>
    </source>
</evidence>
<organism evidence="2 3">
    <name type="scientific">Candidatus Chaera renei</name>
    <dbReference type="NCBI Taxonomy" id="2506947"/>
    <lineage>
        <taxon>Bacteria</taxon>
        <taxon>Candidatus Saccharimonadota</taxon>
        <taxon>Candidatus Saccharimonadia</taxon>
        <taxon>Candidatus Saccharimonadales</taxon>
        <taxon>Candidatus Saccharimonadaceae</taxon>
        <taxon>Candidatus Chaera</taxon>
    </lineage>
</organism>
<dbReference type="GO" id="GO:0043107">
    <property type="term" value="P:type IV pilus-dependent motility"/>
    <property type="evidence" value="ECO:0007669"/>
    <property type="project" value="InterPro"/>
</dbReference>
<sequence>MAPVNKSLTGVRKRQQIASANKAMFVWVAITATVLSLSLVVGQLLFKQASFNAKVIKQKTIARNTLKSNIVNAAKLKDSVNALLVNPDLASVKARPEDTALKVVLDALPSENDTTALATSLQQAILNRSGVKIESLDVQPFGASSQSAPPADQAGQPQPIEVPFNLVIIGTYSQIRSALNDLSRSIRPISIKNINLQGSDSSLRATIDATTYYQPGVQVGISKKAVR</sequence>
<proteinExistence type="predicted"/>
<keyword evidence="1" id="KW-0472">Membrane</keyword>
<comment type="caution">
    <text evidence="2">The sequence shown here is derived from an EMBL/GenBank/DDBJ whole genome shotgun (WGS) entry which is preliminary data.</text>
</comment>